<evidence type="ECO:0000256" key="1">
    <source>
        <dbReference type="ARBA" id="ARBA00004651"/>
    </source>
</evidence>
<dbReference type="GO" id="GO:0005886">
    <property type="term" value="C:plasma membrane"/>
    <property type="evidence" value="ECO:0007669"/>
    <property type="project" value="UniProtKB-SubCell"/>
</dbReference>
<keyword evidence="6 8" id="KW-0472">Membrane</keyword>
<dbReference type="RefSeq" id="WP_141820924.1">
    <property type="nucleotide sequence ID" value="NZ_BAAAQC010000001.1"/>
</dbReference>
<feature type="compositionally biased region" description="Acidic residues" evidence="7">
    <location>
        <begin position="409"/>
        <end position="419"/>
    </location>
</feature>
<feature type="transmembrane region" description="Helical" evidence="8">
    <location>
        <begin position="223"/>
        <end position="249"/>
    </location>
</feature>
<feature type="transmembrane region" description="Helical" evidence="8">
    <location>
        <begin position="316"/>
        <end position="336"/>
    </location>
</feature>
<proteinExistence type="predicted"/>
<feature type="transmembrane region" description="Helical" evidence="8">
    <location>
        <begin position="292"/>
        <end position="310"/>
    </location>
</feature>
<feature type="transmembrane region" description="Helical" evidence="8">
    <location>
        <begin position="79"/>
        <end position="102"/>
    </location>
</feature>
<dbReference type="SUPFAM" id="SSF103473">
    <property type="entry name" value="MFS general substrate transporter"/>
    <property type="match status" value="1"/>
</dbReference>
<dbReference type="PANTHER" id="PTHR23513">
    <property type="entry name" value="INTEGRAL MEMBRANE EFFLUX PROTEIN-RELATED"/>
    <property type="match status" value="1"/>
</dbReference>
<dbReference type="Proteomes" id="UP000320085">
    <property type="component" value="Unassembled WGS sequence"/>
</dbReference>
<keyword evidence="5 8" id="KW-1133">Transmembrane helix</keyword>
<evidence type="ECO:0000256" key="5">
    <source>
        <dbReference type="ARBA" id="ARBA00022989"/>
    </source>
</evidence>
<evidence type="ECO:0000313" key="9">
    <source>
        <dbReference type="EMBL" id="TQN48164.1"/>
    </source>
</evidence>
<protein>
    <submittedName>
        <fullName evidence="9">Putative MFS family arabinose efflux permease</fullName>
    </submittedName>
</protein>
<comment type="caution">
    <text evidence="9">The sequence shown here is derived from an EMBL/GenBank/DDBJ whole genome shotgun (WGS) entry which is preliminary data.</text>
</comment>
<dbReference type="PANTHER" id="PTHR23513:SF11">
    <property type="entry name" value="STAPHYLOFERRIN A TRANSPORTER"/>
    <property type="match status" value="1"/>
</dbReference>
<evidence type="ECO:0000313" key="10">
    <source>
        <dbReference type="Proteomes" id="UP000320085"/>
    </source>
</evidence>
<dbReference type="AlphaFoldDB" id="A0A543PVP9"/>
<dbReference type="OrthoDB" id="4528313at2"/>
<dbReference type="Pfam" id="PF05977">
    <property type="entry name" value="MFS_3"/>
    <property type="match status" value="1"/>
</dbReference>
<feature type="transmembrane region" description="Helical" evidence="8">
    <location>
        <begin position="49"/>
        <end position="72"/>
    </location>
</feature>
<keyword evidence="3" id="KW-1003">Cell membrane</keyword>
<keyword evidence="4 8" id="KW-0812">Transmembrane</keyword>
<sequence length="439" mass="45824">MRLKESLGALGDPRFAWYFTARTVSTAGSVMVPVALTFAVLHIDASAGALAQVLGVRTLAMVVFLLVGGVVADRFSRIVVLQVSHVLTCLTQAVAATLIISGHATLTQLTVIEGVNGAVSAFTMPAMMGIVPLVVDRTRLQQANALLSFSRSGLAVIGPAVAGLLVVGVGPGWALAVDALTYAVATVCLFRVGLPRAEPGRVRRASMVRELREGWSEFTRRQWLWVVVLAFGLTNAIHVGVIGVLGPLIAASSEAIGEAGWGLVLSAEAAGTVIMTIVMLRLRLEHPLRAGMLAICVLAVPMVLLGAWPALLPVAIGFFVAGAAVEVFGVGWSTALHEHVPVSVLSRVSSYDALGSFVAMPIGTFVYGWLATTVDLETLILVSAAVYVVISLAALLSRSVRDLGRSSDDPTDEPTDEPTDVAVGEPATAVGQTPSPPRS</sequence>
<keyword evidence="2" id="KW-0813">Transport</keyword>
<dbReference type="CDD" id="cd06173">
    <property type="entry name" value="MFS_MefA_like"/>
    <property type="match status" value="1"/>
</dbReference>
<dbReference type="InterPro" id="IPR036259">
    <property type="entry name" value="MFS_trans_sf"/>
</dbReference>
<feature type="transmembrane region" description="Helical" evidence="8">
    <location>
        <begin position="114"/>
        <end position="134"/>
    </location>
</feature>
<dbReference type="Gene3D" id="1.20.1250.20">
    <property type="entry name" value="MFS general substrate transporter like domains"/>
    <property type="match status" value="1"/>
</dbReference>
<evidence type="ECO:0000256" key="2">
    <source>
        <dbReference type="ARBA" id="ARBA00022448"/>
    </source>
</evidence>
<name>A0A543PVP9_9MICO</name>
<evidence type="ECO:0000256" key="7">
    <source>
        <dbReference type="SAM" id="MobiDB-lite"/>
    </source>
</evidence>
<feature type="transmembrane region" description="Helical" evidence="8">
    <location>
        <begin position="376"/>
        <end position="396"/>
    </location>
</feature>
<feature type="transmembrane region" description="Helical" evidence="8">
    <location>
        <begin position="146"/>
        <end position="167"/>
    </location>
</feature>
<feature type="transmembrane region" description="Helical" evidence="8">
    <location>
        <begin position="21"/>
        <end position="43"/>
    </location>
</feature>
<feature type="region of interest" description="Disordered" evidence="7">
    <location>
        <begin position="402"/>
        <end position="439"/>
    </location>
</feature>
<comment type="subcellular location">
    <subcellularLocation>
        <location evidence="1">Cell membrane</location>
        <topology evidence="1">Multi-pass membrane protein</topology>
    </subcellularLocation>
</comment>
<feature type="transmembrane region" description="Helical" evidence="8">
    <location>
        <begin position="348"/>
        <end position="370"/>
    </location>
</feature>
<feature type="transmembrane region" description="Helical" evidence="8">
    <location>
        <begin position="261"/>
        <end position="280"/>
    </location>
</feature>
<organism evidence="9 10">
    <name type="scientific">Humibacillus xanthopallidus</name>
    <dbReference type="NCBI Taxonomy" id="412689"/>
    <lineage>
        <taxon>Bacteria</taxon>
        <taxon>Bacillati</taxon>
        <taxon>Actinomycetota</taxon>
        <taxon>Actinomycetes</taxon>
        <taxon>Micrococcales</taxon>
        <taxon>Intrasporangiaceae</taxon>
        <taxon>Humibacillus</taxon>
    </lineage>
</organism>
<evidence type="ECO:0000256" key="8">
    <source>
        <dbReference type="SAM" id="Phobius"/>
    </source>
</evidence>
<evidence type="ECO:0000256" key="3">
    <source>
        <dbReference type="ARBA" id="ARBA00022475"/>
    </source>
</evidence>
<dbReference type="InterPro" id="IPR010290">
    <property type="entry name" value="TM_effector"/>
</dbReference>
<gene>
    <name evidence="9" type="ORF">FHX52_1289</name>
</gene>
<reference evidence="9 10" key="1">
    <citation type="submission" date="2019-06" db="EMBL/GenBank/DDBJ databases">
        <title>Sequencing the genomes of 1000 actinobacteria strains.</title>
        <authorList>
            <person name="Klenk H.-P."/>
        </authorList>
    </citation>
    <scope>NUCLEOTIDE SEQUENCE [LARGE SCALE GENOMIC DNA]</scope>
    <source>
        <strain evidence="9 10">DSM 21776</strain>
    </source>
</reference>
<evidence type="ECO:0000256" key="4">
    <source>
        <dbReference type="ARBA" id="ARBA00022692"/>
    </source>
</evidence>
<accession>A0A543PVP9</accession>
<feature type="transmembrane region" description="Helical" evidence="8">
    <location>
        <begin position="173"/>
        <end position="194"/>
    </location>
</feature>
<evidence type="ECO:0000256" key="6">
    <source>
        <dbReference type="ARBA" id="ARBA00023136"/>
    </source>
</evidence>
<dbReference type="EMBL" id="VFQF01000001">
    <property type="protein sequence ID" value="TQN48164.1"/>
    <property type="molecule type" value="Genomic_DNA"/>
</dbReference>